<keyword evidence="3" id="KW-1185">Reference proteome</keyword>
<reference evidence="2" key="1">
    <citation type="submission" date="2023-06" db="EMBL/GenBank/DDBJ databases">
        <authorList>
            <consortium name="Lawrence Berkeley National Laboratory"/>
            <person name="Ahrendt S."/>
            <person name="Sahu N."/>
            <person name="Indic B."/>
            <person name="Wong-Bajracharya J."/>
            <person name="Merenyi Z."/>
            <person name="Ke H.-M."/>
            <person name="Monk M."/>
            <person name="Kocsube S."/>
            <person name="Drula E."/>
            <person name="Lipzen A."/>
            <person name="Balint B."/>
            <person name="Henrissat B."/>
            <person name="Andreopoulos B."/>
            <person name="Martin F.M."/>
            <person name="Harder C.B."/>
            <person name="Rigling D."/>
            <person name="Ford K.L."/>
            <person name="Foster G.D."/>
            <person name="Pangilinan J."/>
            <person name="Papanicolaou A."/>
            <person name="Barry K."/>
            <person name="LaButti K."/>
            <person name="Viragh M."/>
            <person name="Koriabine M."/>
            <person name="Yan M."/>
            <person name="Riley R."/>
            <person name="Champramary S."/>
            <person name="Plett K.L."/>
            <person name="Tsai I.J."/>
            <person name="Slot J."/>
            <person name="Sipos G."/>
            <person name="Plett J."/>
            <person name="Nagy L.G."/>
            <person name="Grigoriev I.V."/>
        </authorList>
    </citation>
    <scope>NUCLEOTIDE SEQUENCE</scope>
    <source>
        <strain evidence="2">HWK02</strain>
    </source>
</reference>
<keyword evidence="1" id="KW-0472">Membrane</keyword>
<accession>A0AA39Q1I7</accession>
<protein>
    <submittedName>
        <fullName evidence="2">Uncharacterized protein</fullName>
    </submittedName>
</protein>
<proteinExistence type="predicted"/>
<evidence type="ECO:0000313" key="2">
    <source>
        <dbReference type="EMBL" id="KAK0494537.1"/>
    </source>
</evidence>
<feature type="transmembrane region" description="Helical" evidence="1">
    <location>
        <begin position="78"/>
        <end position="98"/>
    </location>
</feature>
<dbReference type="Proteomes" id="UP001175228">
    <property type="component" value="Unassembled WGS sequence"/>
</dbReference>
<organism evidence="2 3">
    <name type="scientific">Armillaria luteobubalina</name>
    <dbReference type="NCBI Taxonomy" id="153913"/>
    <lineage>
        <taxon>Eukaryota</taxon>
        <taxon>Fungi</taxon>
        <taxon>Dikarya</taxon>
        <taxon>Basidiomycota</taxon>
        <taxon>Agaricomycotina</taxon>
        <taxon>Agaricomycetes</taxon>
        <taxon>Agaricomycetidae</taxon>
        <taxon>Agaricales</taxon>
        <taxon>Marasmiineae</taxon>
        <taxon>Physalacriaceae</taxon>
        <taxon>Armillaria</taxon>
    </lineage>
</organism>
<feature type="transmembrane region" description="Helical" evidence="1">
    <location>
        <begin position="37"/>
        <end position="58"/>
    </location>
</feature>
<evidence type="ECO:0000256" key="1">
    <source>
        <dbReference type="SAM" id="Phobius"/>
    </source>
</evidence>
<evidence type="ECO:0000313" key="3">
    <source>
        <dbReference type="Proteomes" id="UP001175228"/>
    </source>
</evidence>
<keyword evidence="1" id="KW-0812">Transmembrane</keyword>
<dbReference type="AlphaFoldDB" id="A0AA39Q1I7"/>
<name>A0AA39Q1I7_9AGAR</name>
<gene>
    <name evidence="2" type="ORF">EDD18DRAFT_1174853</name>
</gene>
<sequence>MLTRCVQYPQRRTPGHIIHRIITCTRRREVVSQRCSCRFLGLGVTGCILVSCNCYHLIYYTWVLYYSFVLRNIALRRIHTVELPCLVILSCAILNYTICFQSATSWCDVISVSYFASGIRSLRITFTYV</sequence>
<comment type="caution">
    <text evidence="2">The sequence shown here is derived from an EMBL/GenBank/DDBJ whole genome shotgun (WGS) entry which is preliminary data.</text>
</comment>
<keyword evidence="1" id="KW-1133">Transmembrane helix</keyword>
<dbReference type="EMBL" id="JAUEPU010000020">
    <property type="protein sequence ID" value="KAK0494537.1"/>
    <property type="molecule type" value="Genomic_DNA"/>
</dbReference>